<feature type="transmembrane region" description="Helical" evidence="5">
    <location>
        <begin position="175"/>
        <end position="196"/>
    </location>
</feature>
<organism evidence="7 8">
    <name type="scientific">Thermocladium modestius</name>
    <dbReference type="NCBI Taxonomy" id="62609"/>
    <lineage>
        <taxon>Archaea</taxon>
        <taxon>Thermoproteota</taxon>
        <taxon>Thermoprotei</taxon>
        <taxon>Thermoproteales</taxon>
        <taxon>Thermoproteaceae</taxon>
        <taxon>Thermocladium</taxon>
    </lineage>
</organism>
<evidence type="ECO:0000313" key="7">
    <source>
        <dbReference type="EMBL" id="GGP19416.1"/>
    </source>
</evidence>
<dbReference type="OrthoDB" id="117970at2157"/>
<feature type="transmembrane region" description="Helical" evidence="5">
    <location>
        <begin position="287"/>
        <end position="315"/>
    </location>
</feature>
<feature type="domain" description="Major facilitator superfamily (MFS) profile" evidence="6">
    <location>
        <begin position="15"/>
        <end position="470"/>
    </location>
</feature>
<gene>
    <name evidence="7" type="ORF">GCM10007981_03010</name>
</gene>
<feature type="transmembrane region" description="Helical" evidence="5">
    <location>
        <begin position="530"/>
        <end position="548"/>
    </location>
</feature>
<accession>A0A830GS27</accession>
<dbReference type="PANTHER" id="PTHR23501">
    <property type="entry name" value="MAJOR FACILITATOR SUPERFAMILY"/>
    <property type="match status" value="1"/>
</dbReference>
<dbReference type="GO" id="GO:0005886">
    <property type="term" value="C:plasma membrane"/>
    <property type="evidence" value="ECO:0007669"/>
    <property type="project" value="TreeGrafter"/>
</dbReference>
<dbReference type="InterPro" id="IPR036259">
    <property type="entry name" value="MFS_trans_sf"/>
</dbReference>
<feature type="transmembrane region" description="Helical" evidence="5">
    <location>
        <begin position="247"/>
        <end position="266"/>
    </location>
</feature>
<dbReference type="Pfam" id="PF07690">
    <property type="entry name" value="MFS_1"/>
    <property type="match status" value="1"/>
</dbReference>
<keyword evidence="4 5" id="KW-0472">Membrane</keyword>
<feature type="transmembrane region" description="Helical" evidence="5">
    <location>
        <begin position="358"/>
        <end position="377"/>
    </location>
</feature>
<dbReference type="RefSeq" id="WP_188595697.1">
    <property type="nucleotide sequence ID" value="NZ_BMNL01000001.1"/>
</dbReference>
<dbReference type="PANTHER" id="PTHR23501:SF5">
    <property type="entry name" value="TRANSPORT PROTEIN"/>
    <property type="match status" value="1"/>
</dbReference>
<proteinExistence type="predicted"/>
<dbReference type="GO" id="GO:0022857">
    <property type="term" value="F:transmembrane transporter activity"/>
    <property type="evidence" value="ECO:0007669"/>
    <property type="project" value="InterPro"/>
</dbReference>
<feature type="transmembrane region" description="Helical" evidence="5">
    <location>
        <begin position="53"/>
        <end position="75"/>
    </location>
</feature>
<feature type="transmembrane region" description="Helical" evidence="5">
    <location>
        <begin position="216"/>
        <end position="235"/>
    </location>
</feature>
<dbReference type="AlphaFoldDB" id="A0A830GS27"/>
<feature type="transmembrane region" description="Helical" evidence="5">
    <location>
        <begin position="117"/>
        <end position="137"/>
    </location>
</feature>
<sequence>MTIATQVSPSGRRSVLLNTFLGSFVAAMNISMLIIALPAIFDGIRVYPLSPLGFTSMIWLIVSYPLALAVAIPISGRLSDMYGRGKLFTIGFLVFTLSSLLLGLAQGSGEAAAAELIVFRIMQGAGGSFMFSNSPALIMDVYPPRDRGFALGIIGISFSAGSVIGLLVGGGLAVINWRLVFLINAVVGSIGTYWSYKVVYKLSPGSSSVKVDWGGAVLLAAALVSVLTALNLGMLPYGDQPLGWGNPLVWTLLAVGAALLALLVQVERRIKEPMLRLDLFKIRQFTFGVMSAFFLFLAQGANIFVLSILLQALYLPMHGVPYSETPLLAGIYLIPNSVANALFAPIGGRLVNRLGARLVSTAGAVIAATSFELLALLPIDFNYAVFAAILFMMGAGFGLFMSPNQVSILTPVPPKDRSAASGMRASMQNVGSLTSIVVFLSLIIIGTYSTLSAALMNALVKAGLQAATAGQLSSIPPAIALFAAFLGYDPISTLASLTHTSIPPQLLAELTKPSFFPTAIAPATINGFHYAYHVAALMAFTAAVLSLLRGRERLE</sequence>
<evidence type="ECO:0000256" key="4">
    <source>
        <dbReference type="ARBA" id="ARBA00023136"/>
    </source>
</evidence>
<dbReference type="InterPro" id="IPR011701">
    <property type="entry name" value="MFS"/>
</dbReference>
<dbReference type="SUPFAM" id="SSF103473">
    <property type="entry name" value="MFS general substrate transporter"/>
    <property type="match status" value="1"/>
</dbReference>
<comment type="caution">
    <text evidence="7">The sequence shown here is derived from an EMBL/GenBank/DDBJ whole genome shotgun (WGS) entry which is preliminary data.</text>
</comment>
<evidence type="ECO:0000256" key="2">
    <source>
        <dbReference type="ARBA" id="ARBA00022692"/>
    </source>
</evidence>
<dbReference type="Proteomes" id="UP000610960">
    <property type="component" value="Unassembled WGS sequence"/>
</dbReference>
<evidence type="ECO:0000256" key="3">
    <source>
        <dbReference type="ARBA" id="ARBA00022989"/>
    </source>
</evidence>
<dbReference type="Gene3D" id="1.20.1250.20">
    <property type="entry name" value="MFS general substrate transporter like domains"/>
    <property type="match status" value="2"/>
</dbReference>
<feature type="transmembrane region" description="Helical" evidence="5">
    <location>
        <begin position="430"/>
        <end position="451"/>
    </location>
</feature>
<evidence type="ECO:0000256" key="5">
    <source>
        <dbReference type="SAM" id="Phobius"/>
    </source>
</evidence>
<feature type="transmembrane region" description="Helical" evidence="5">
    <location>
        <begin position="87"/>
        <end position="105"/>
    </location>
</feature>
<feature type="transmembrane region" description="Helical" evidence="5">
    <location>
        <begin position="20"/>
        <end position="41"/>
    </location>
</feature>
<evidence type="ECO:0000259" key="6">
    <source>
        <dbReference type="PROSITE" id="PS50850"/>
    </source>
</evidence>
<name>A0A830GS27_9CREN</name>
<dbReference type="EMBL" id="BMNL01000001">
    <property type="protein sequence ID" value="GGP19416.1"/>
    <property type="molecule type" value="Genomic_DNA"/>
</dbReference>
<feature type="transmembrane region" description="Helical" evidence="5">
    <location>
        <begin position="327"/>
        <end position="346"/>
    </location>
</feature>
<protein>
    <submittedName>
        <fullName evidence="7">MFS transporter</fullName>
    </submittedName>
</protein>
<feature type="transmembrane region" description="Helical" evidence="5">
    <location>
        <begin position="383"/>
        <end position="401"/>
    </location>
</feature>
<evidence type="ECO:0000256" key="1">
    <source>
        <dbReference type="ARBA" id="ARBA00004141"/>
    </source>
</evidence>
<evidence type="ECO:0000313" key="8">
    <source>
        <dbReference type="Proteomes" id="UP000610960"/>
    </source>
</evidence>
<dbReference type="PROSITE" id="PS50850">
    <property type="entry name" value="MFS"/>
    <property type="match status" value="1"/>
</dbReference>
<keyword evidence="2 5" id="KW-0812">Transmembrane</keyword>
<keyword evidence="3 5" id="KW-1133">Transmembrane helix</keyword>
<reference evidence="7" key="2">
    <citation type="submission" date="2020-09" db="EMBL/GenBank/DDBJ databases">
        <authorList>
            <person name="Sun Q."/>
            <person name="Ohkuma M."/>
        </authorList>
    </citation>
    <scope>NUCLEOTIDE SEQUENCE</scope>
    <source>
        <strain evidence="7">JCM 10088</strain>
    </source>
</reference>
<reference evidence="7" key="1">
    <citation type="journal article" date="2014" name="Int. J. Syst. Evol. Microbiol.">
        <title>Complete genome sequence of Corynebacterium casei LMG S-19264T (=DSM 44701T), isolated from a smear-ripened cheese.</title>
        <authorList>
            <consortium name="US DOE Joint Genome Institute (JGI-PGF)"/>
            <person name="Walter F."/>
            <person name="Albersmeier A."/>
            <person name="Kalinowski J."/>
            <person name="Ruckert C."/>
        </authorList>
    </citation>
    <scope>NUCLEOTIDE SEQUENCE</scope>
    <source>
        <strain evidence="7">JCM 10088</strain>
    </source>
</reference>
<comment type="subcellular location">
    <subcellularLocation>
        <location evidence="1">Membrane</location>
        <topology evidence="1">Multi-pass membrane protein</topology>
    </subcellularLocation>
</comment>
<feature type="transmembrane region" description="Helical" evidence="5">
    <location>
        <begin position="149"/>
        <end position="169"/>
    </location>
</feature>
<dbReference type="InterPro" id="IPR020846">
    <property type="entry name" value="MFS_dom"/>
</dbReference>
<dbReference type="CDD" id="cd17321">
    <property type="entry name" value="MFS_MMR_MDR_like"/>
    <property type="match status" value="1"/>
</dbReference>
<keyword evidence="8" id="KW-1185">Reference proteome</keyword>